<dbReference type="PANTHER" id="PTHR35083:SF1">
    <property type="entry name" value="RGD1565685 PROTEIN"/>
    <property type="match status" value="1"/>
</dbReference>
<evidence type="ECO:0000313" key="2">
    <source>
        <dbReference type="Proteomes" id="UP001181693"/>
    </source>
</evidence>
<dbReference type="Proteomes" id="UP001181693">
    <property type="component" value="Unassembled WGS sequence"/>
</dbReference>
<proteinExistence type="predicted"/>
<gene>
    <name evidence="1" type="ORF">GDO54_001677</name>
</gene>
<dbReference type="PANTHER" id="PTHR35083">
    <property type="entry name" value="RGD1565685 PROTEIN"/>
    <property type="match status" value="1"/>
</dbReference>
<name>A0AAV3B3I1_PYXAD</name>
<reference evidence="1" key="1">
    <citation type="thesis" date="2020" institute="ProQuest LLC" country="789 East Eisenhower Parkway, Ann Arbor, MI, USA">
        <title>Comparative Genomics and Chromosome Evolution.</title>
        <authorList>
            <person name="Mudd A.B."/>
        </authorList>
    </citation>
    <scope>NUCLEOTIDE SEQUENCE</scope>
    <source>
        <strain evidence="1">1538</strain>
        <tissue evidence="1">Blood</tissue>
    </source>
</reference>
<keyword evidence="2" id="KW-1185">Reference proteome</keyword>
<comment type="caution">
    <text evidence="1">The sequence shown here is derived from an EMBL/GenBank/DDBJ whole genome shotgun (WGS) entry which is preliminary data.</text>
</comment>
<protein>
    <submittedName>
        <fullName evidence="1">Uncharacterized protein</fullName>
    </submittedName>
</protein>
<accession>A0AAV3B3I1</accession>
<dbReference type="InterPro" id="IPR027897">
    <property type="entry name" value="DUF4559"/>
</dbReference>
<sequence length="263" mass="30737">MALTSLLLRLNCAEYKNWMKAGYCLQILQSRLQGYIDVEMQRFHRQLRQNMAARQRHTCQCRSKGKQFQPNCAVCKEWKEHILNHHNNKNGEIHWGNCNPSLWPTHYWEVAKVIKCRNDLMHSSDMKVSSSWLDDFGQKIQELIYEFRHVPSLVNEADQIQEVLLTDWSVDNLSVYEVDGCVADGGENFCIRNSSLDGFSLNELEIQLVSQLLEELYLQKEENGALSEEDQDSVRKMKTFLTENQDLLPVFQDDLKKLEHLLS</sequence>
<evidence type="ECO:0000313" key="1">
    <source>
        <dbReference type="EMBL" id="DBA34077.1"/>
    </source>
</evidence>
<organism evidence="1 2">
    <name type="scientific">Pyxicephalus adspersus</name>
    <name type="common">African bullfrog</name>
    <dbReference type="NCBI Taxonomy" id="30357"/>
    <lineage>
        <taxon>Eukaryota</taxon>
        <taxon>Metazoa</taxon>
        <taxon>Chordata</taxon>
        <taxon>Craniata</taxon>
        <taxon>Vertebrata</taxon>
        <taxon>Euteleostomi</taxon>
        <taxon>Amphibia</taxon>
        <taxon>Batrachia</taxon>
        <taxon>Anura</taxon>
        <taxon>Neobatrachia</taxon>
        <taxon>Ranoidea</taxon>
        <taxon>Pyxicephalidae</taxon>
        <taxon>Pyxicephalinae</taxon>
        <taxon>Pyxicephalus</taxon>
    </lineage>
</organism>
<dbReference type="EMBL" id="DYDO01000001">
    <property type="protein sequence ID" value="DBA34077.1"/>
    <property type="molecule type" value="Genomic_DNA"/>
</dbReference>
<dbReference type="Pfam" id="PF15112">
    <property type="entry name" value="DUF4559"/>
    <property type="match status" value="1"/>
</dbReference>
<dbReference type="AlphaFoldDB" id="A0AAV3B3I1"/>